<evidence type="ECO:0000313" key="9">
    <source>
        <dbReference type="EMBL" id="BAX52261.1"/>
    </source>
</evidence>
<keyword evidence="3 5" id="KW-1005">Bacterial flagellum biogenesis</keyword>
<dbReference type="RefSeq" id="WP_069530996.1">
    <property type="nucleotide sequence ID" value="NZ_AP018045.1"/>
</dbReference>
<dbReference type="EMBL" id="CP061854">
    <property type="protein sequence ID" value="QOD57877.1"/>
    <property type="molecule type" value="Genomic_DNA"/>
</dbReference>
<evidence type="ECO:0000256" key="1">
    <source>
        <dbReference type="ARBA" id="ARBA00010577"/>
    </source>
</evidence>
<name>A0A1V1VA25_PHODP</name>
<dbReference type="AlphaFoldDB" id="A0A1V1VA25"/>
<keyword evidence="10" id="KW-0969">Cilium</keyword>
<sequence>MTSINGNAGNNLSYLDQLKGMHDKKVQQEQKTTGQNALKQEDFLSLLTKQLAQQDPFKPVSNDQMIAQMASFATVDGITKMNDQFGVLNTALTSNQALQASSLVGLDVLIPSATAMKTQDGAMSGVVRVNQGVDNAILRVENEKGELVKTVSLGAQAPGEHPFSWDGKDDNGNSLPHGKYRFAVSGTSGGKNQEFEVFTHANVNSVLMGNQDGQVMLNLAGFSSPYKLTDVLQVGQATEKGNG</sequence>
<keyword evidence="10" id="KW-0966">Cell projection</keyword>
<dbReference type="Pfam" id="PF13860">
    <property type="entry name" value="FlgD_ig"/>
    <property type="match status" value="1"/>
</dbReference>
<proteinExistence type="inferred from homology"/>
<accession>A0A1V1VA25</accession>
<evidence type="ECO:0000313" key="11">
    <source>
        <dbReference type="Proteomes" id="UP000218676"/>
    </source>
</evidence>
<feature type="region of interest" description="Disordered" evidence="6">
    <location>
        <begin position="158"/>
        <end position="178"/>
    </location>
</feature>
<evidence type="ECO:0000256" key="4">
    <source>
        <dbReference type="ARBA" id="ARBA00024746"/>
    </source>
</evidence>
<evidence type="ECO:0000259" key="8">
    <source>
        <dbReference type="Pfam" id="PF13861"/>
    </source>
</evidence>
<comment type="similarity">
    <text evidence="1 5">Belongs to the FlgD family.</text>
</comment>
<dbReference type="EMBL" id="AP018045">
    <property type="protein sequence ID" value="BAX52261.1"/>
    <property type="molecule type" value="Genomic_DNA"/>
</dbReference>
<dbReference type="Gene3D" id="2.30.30.910">
    <property type="match status" value="1"/>
</dbReference>
<feature type="domain" description="FlgD/Vpr Ig-like" evidence="7">
    <location>
        <begin position="117"/>
        <end position="189"/>
    </location>
</feature>
<evidence type="ECO:0000256" key="3">
    <source>
        <dbReference type="ARBA" id="ARBA00022795"/>
    </source>
</evidence>
<evidence type="ECO:0000313" key="10">
    <source>
        <dbReference type="EMBL" id="QOD57877.1"/>
    </source>
</evidence>
<reference evidence="11" key="2">
    <citation type="submission" date="2017-05" db="EMBL/GenBank/DDBJ databases">
        <title>Whole genome sequence of fish pathogenic bacteria, Photobacterium damselae subsp. piscicida, strain 91-197, isolated from hybrid striped bass (Morone sp.) in USA.</title>
        <authorList>
            <person name="Teru Y."/>
            <person name="Hikima J."/>
            <person name="Kono T."/>
            <person name="Sakai M."/>
            <person name="Takano T."/>
            <person name="Hawke J.P."/>
            <person name="Takeyama H."/>
            <person name="Aoki T."/>
        </authorList>
    </citation>
    <scope>NUCLEOTIDE SEQUENCE [LARGE SCALE GENOMIC DNA]</scope>
    <source>
        <strain evidence="11">91-197</strain>
    </source>
</reference>
<dbReference type="InterPro" id="IPR025965">
    <property type="entry name" value="FlgD/Vpr_Ig-like"/>
</dbReference>
<dbReference type="Gene3D" id="2.60.40.4070">
    <property type="match status" value="1"/>
</dbReference>
<dbReference type="Pfam" id="PF03963">
    <property type="entry name" value="FlgD"/>
    <property type="match status" value="1"/>
</dbReference>
<feature type="domain" description="FlgD Tudor-like" evidence="8">
    <location>
        <begin position="95"/>
        <end position="231"/>
    </location>
</feature>
<comment type="function">
    <text evidence="4 5">Required for flagellar hook formation. May act as a scaffolding protein.</text>
</comment>
<evidence type="ECO:0000256" key="5">
    <source>
        <dbReference type="RuleBase" id="RU362076"/>
    </source>
</evidence>
<evidence type="ECO:0000313" key="12">
    <source>
        <dbReference type="Proteomes" id="UP000516656"/>
    </source>
</evidence>
<dbReference type="Pfam" id="PF13861">
    <property type="entry name" value="FLgD_tudor"/>
    <property type="match status" value="1"/>
</dbReference>
<dbReference type="GO" id="GO:0044781">
    <property type="term" value="P:bacterial-type flagellum organization"/>
    <property type="evidence" value="ECO:0007669"/>
    <property type="project" value="UniProtKB-UniRule"/>
</dbReference>
<protein>
    <recommendedName>
        <fullName evidence="2 5">Basal-body rod modification protein FlgD</fullName>
    </recommendedName>
</protein>
<evidence type="ECO:0000256" key="2">
    <source>
        <dbReference type="ARBA" id="ARBA00016013"/>
    </source>
</evidence>
<keyword evidence="10" id="KW-0282">Flagellum</keyword>
<dbReference type="InterPro" id="IPR005648">
    <property type="entry name" value="FlgD"/>
</dbReference>
<reference evidence="9" key="1">
    <citation type="journal article" date="2017" name="Genome Announc.">
        <title>Whole-Genome Sequence of Photobacterium damselae subsp. piscicida Strain 91-197, Isolated from Hybrid Striped Bass (Morone sp.) in the United States.</title>
        <authorList>
            <person name="Teru Y."/>
            <person name="Hikima J."/>
            <person name="Kono T."/>
            <person name="Sakai M."/>
            <person name="Takano T."/>
            <person name="Hawke J.P."/>
            <person name="Takeyama H."/>
            <person name="Aoki T."/>
        </authorList>
    </citation>
    <scope>NUCLEOTIDE SEQUENCE</scope>
    <source>
        <strain evidence="9">91-197</strain>
    </source>
</reference>
<evidence type="ECO:0000256" key="6">
    <source>
        <dbReference type="SAM" id="MobiDB-lite"/>
    </source>
</evidence>
<organism evidence="9 11">
    <name type="scientific">Photobacterium damsela subsp. piscicida</name>
    <name type="common">Pasteurella piscicida</name>
    <dbReference type="NCBI Taxonomy" id="38294"/>
    <lineage>
        <taxon>Bacteria</taxon>
        <taxon>Pseudomonadati</taxon>
        <taxon>Pseudomonadota</taxon>
        <taxon>Gammaproteobacteria</taxon>
        <taxon>Vibrionales</taxon>
        <taxon>Vibrionaceae</taxon>
        <taxon>Photobacterium</taxon>
    </lineage>
</organism>
<dbReference type="Proteomes" id="UP000218676">
    <property type="component" value="Chromosome 1"/>
</dbReference>
<gene>
    <name evidence="10" type="ORF">IC627_11300</name>
    <name evidence="9" type="ORF">PDPUS_1_00887</name>
</gene>
<dbReference type="InterPro" id="IPR025963">
    <property type="entry name" value="FLgD_Tudor"/>
</dbReference>
<evidence type="ECO:0000259" key="7">
    <source>
        <dbReference type="Pfam" id="PF13860"/>
    </source>
</evidence>
<dbReference type="Proteomes" id="UP000516656">
    <property type="component" value="Chromosome 1"/>
</dbReference>
<reference evidence="10 12" key="3">
    <citation type="submission" date="2020-09" db="EMBL/GenBank/DDBJ databases">
        <title>Complete, closed and curated genome sequences of Photobacterium damselae subsp. piscicida isolates from Australia indicate localised evolution and additional plasmid-borne pathogenicity mechanisms.</title>
        <authorList>
            <person name="Baseggio L."/>
            <person name="Silayeva O."/>
            <person name="Buller N."/>
            <person name="Landos M."/>
            <person name="Engelstaedter J."/>
            <person name="Barnes A.C."/>
        </authorList>
    </citation>
    <scope>NUCLEOTIDE SEQUENCE [LARGE SCALE GENOMIC DNA]</scope>
    <source>
        <strain evidence="10 12">AS-16-0540-1</strain>
    </source>
</reference>